<dbReference type="Gene3D" id="1.10.510.10">
    <property type="entry name" value="Transferase(Phosphotransferase) domain 1"/>
    <property type="match status" value="1"/>
</dbReference>
<proteinExistence type="predicted"/>
<evidence type="ECO:0000256" key="5">
    <source>
        <dbReference type="ARBA" id="ARBA00022692"/>
    </source>
</evidence>
<keyword evidence="13" id="KW-0675">Receptor</keyword>
<evidence type="ECO:0000256" key="13">
    <source>
        <dbReference type="ARBA" id="ARBA00023170"/>
    </source>
</evidence>
<evidence type="ECO:0000256" key="6">
    <source>
        <dbReference type="ARBA" id="ARBA00022729"/>
    </source>
</evidence>
<evidence type="ECO:0000256" key="7">
    <source>
        <dbReference type="ARBA" id="ARBA00022737"/>
    </source>
</evidence>
<keyword evidence="6" id="KW-0732">Signal</keyword>
<evidence type="ECO:0000256" key="2">
    <source>
        <dbReference type="ARBA" id="ARBA00022527"/>
    </source>
</evidence>
<evidence type="ECO:0000256" key="8">
    <source>
        <dbReference type="ARBA" id="ARBA00022741"/>
    </source>
</evidence>
<dbReference type="InterPro" id="IPR008271">
    <property type="entry name" value="Ser/Thr_kinase_AS"/>
</dbReference>
<sequence length="404" mass="45485">MVKRAAFPFLVKIEKSLIPGSPLINYVLLTTELLYRFQTYYFLGIDARPYTFSYSELRTATDDFSPSNKLGEGGFGPVYKGTLIDGRVIAVKQLSVASQQGNIQFVTEIATISSVQHRNLVKLYGCCTEGGKRLLVYEYLENGSLDHALFEQRSLNLDWSTRFDICMGIARGIAYLHEESRLRIVHRDVKASNILLDSDFIPKISDFGLAKLYDDKKTHLSTRVAGTYGYLAPEYAMRGHLTEKVDVFSFGVVALELVSGRPNADSSLEEEKLYLLEWAWHLHENERDIQLVDSKLSEYSEEEVKRVIGVGLLCSQASPMLRPSMSRVVAMLSGDAEVSTITSRPGYLSDWKFDDKTSFMSDIETEGIDTRPYNFTESTSMFDDSQPSPVLATVPMLQDSSIRE</sequence>
<reference evidence="16" key="1">
    <citation type="submission" date="2018-02" db="EMBL/GenBank/DDBJ databases">
        <authorList>
            <person name="Cohen D.B."/>
            <person name="Kent A.D."/>
        </authorList>
    </citation>
    <scope>NUCLEOTIDE SEQUENCE</scope>
</reference>
<keyword evidence="11" id="KW-1133">Transmembrane helix</keyword>
<name>A0A2N9F398_FAGSY</name>
<dbReference type="InterPro" id="IPR000719">
    <property type="entry name" value="Prot_kinase_dom"/>
</dbReference>
<keyword evidence="9" id="KW-0418">Kinase</keyword>
<evidence type="ECO:0000256" key="11">
    <source>
        <dbReference type="ARBA" id="ARBA00022989"/>
    </source>
</evidence>
<dbReference type="GO" id="GO:0005524">
    <property type="term" value="F:ATP binding"/>
    <property type="evidence" value="ECO:0007669"/>
    <property type="project" value="UniProtKB-KW"/>
</dbReference>
<dbReference type="InterPro" id="IPR001245">
    <property type="entry name" value="Ser-Thr/Tyr_kinase_cat_dom"/>
</dbReference>
<dbReference type="GO" id="GO:0004674">
    <property type="term" value="F:protein serine/threonine kinase activity"/>
    <property type="evidence" value="ECO:0007669"/>
    <property type="project" value="UniProtKB-KW"/>
</dbReference>
<feature type="domain" description="Protein kinase" evidence="15">
    <location>
        <begin position="64"/>
        <end position="338"/>
    </location>
</feature>
<keyword evidence="5" id="KW-0812">Transmembrane</keyword>
<dbReference type="EMBL" id="OIVN01000507">
    <property type="protein sequence ID" value="SPC81319.1"/>
    <property type="molecule type" value="Genomic_DNA"/>
</dbReference>
<keyword evidence="7" id="KW-0677">Repeat</keyword>
<keyword evidence="10" id="KW-0067">ATP-binding</keyword>
<dbReference type="SMART" id="SM00220">
    <property type="entry name" value="S_TKc"/>
    <property type="match status" value="1"/>
</dbReference>
<keyword evidence="12" id="KW-0472">Membrane</keyword>
<keyword evidence="8" id="KW-0547">Nucleotide-binding</keyword>
<organism evidence="16">
    <name type="scientific">Fagus sylvatica</name>
    <name type="common">Beechnut</name>
    <dbReference type="NCBI Taxonomy" id="28930"/>
    <lineage>
        <taxon>Eukaryota</taxon>
        <taxon>Viridiplantae</taxon>
        <taxon>Streptophyta</taxon>
        <taxon>Embryophyta</taxon>
        <taxon>Tracheophyta</taxon>
        <taxon>Spermatophyta</taxon>
        <taxon>Magnoliopsida</taxon>
        <taxon>eudicotyledons</taxon>
        <taxon>Gunneridae</taxon>
        <taxon>Pentapetalae</taxon>
        <taxon>rosids</taxon>
        <taxon>fabids</taxon>
        <taxon>Fagales</taxon>
        <taxon>Fagaceae</taxon>
        <taxon>Fagus</taxon>
    </lineage>
</organism>
<dbReference type="PROSITE" id="PS50011">
    <property type="entry name" value="PROTEIN_KINASE_DOM"/>
    <property type="match status" value="1"/>
</dbReference>
<dbReference type="InterPro" id="IPR011009">
    <property type="entry name" value="Kinase-like_dom_sf"/>
</dbReference>
<dbReference type="FunFam" id="1.10.510.10:FF:000044">
    <property type="entry name" value="Putative LRR receptor-like serine/threonine-protein kinase"/>
    <property type="match status" value="1"/>
</dbReference>
<dbReference type="GO" id="GO:0016020">
    <property type="term" value="C:membrane"/>
    <property type="evidence" value="ECO:0007669"/>
    <property type="project" value="UniProtKB-SubCell"/>
</dbReference>
<dbReference type="Pfam" id="PF07714">
    <property type="entry name" value="PK_Tyr_Ser-Thr"/>
    <property type="match status" value="1"/>
</dbReference>
<evidence type="ECO:0000256" key="14">
    <source>
        <dbReference type="ARBA" id="ARBA00023180"/>
    </source>
</evidence>
<keyword evidence="2" id="KW-0723">Serine/threonine-protein kinase</keyword>
<dbReference type="FunFam" id="3.30.200.20:FF:000140">
    <property type="entry name" value="Leucine-rich repeat receptor-like protein kinase"/>
    <property type="match status" value="1"/>
</dbReference>
<dbReference type="PANTHER" id="PTHR47973">
    <property type="entry name" value="CYSTEINE-RICH RECEPTOR-LIKE PROTEIN KINASE 3"/>
    <property type="match status" value="1"/>
</dbReference>
<keyword evidence="4" id="KW-0808">Transferase</keyword>
<dbReference type="CDD" id="cd14066">
    <property type="entry name" value="STKc_IRAK"/>
    <property type="match status" value="1"/>
</dbReference>
<dbReference type="Gene3D" id="3.30.200.20">
    <property type="entry name" value="Phosphorylase Kinase, domain 1"/>
    <property type="match status" value="1"/>
</dbReference>
<evidence type="ECO:0000256" key="3">
    <source>
        <dbReference type="ARBA" id="ARBA00022553"/>
    </source>
</evidence>
<evidence type="ECO:0000256" key="4">
    <source>
        <dbReference type="ARBA" id="ARBA00022679"/>
    </source>
</evidence>
<evidence type="ECO:0000259" key="15">
    <source>
        <dbReference type="PROSITE" id="PS50011"/>
    </source>
</evidence>
<keyword evidence="14" id="KW-0325">Glycoprotein</keyword>
<evidence type="ECO:0000256" key="10">
    <source>
        <dbReference type="ARBA" id="ARBA00022840"/>
    </source>
</evidence>
<comment type="subcellular location">
    <subcellularLocation>
        <location evidence="1">Membrane</location>
        <topology evidence="1">Single-pass membrane protein</topology>
    </subcellularLocation>
</comment>
<gene>
    <name evidence="16" type="ORF">FSB_LOCUS9201</name>
</gene>
<protein>
    <recommendedName>
        <fullName evidence="15">Protein kinase domain-containing protein</fullName>
    </recommendedName>
</protein>
<evidence type="ECO:0000256" key="12">
    <source>
        <dbReference type="ARBA" id="ARBA00023136"/>
    </source>
</evidence>
<evidence type="ECO:0000256" key="9">
    <source>
        <dbReference type="ARBA" id="ARBA00022777"/>
    </source>
</evidence>
<accession>A0A2N9F398</accession>
<evidence type="ECO:0000256" key="1">
    <source>
        <dbReference type="ARBA" id="ARBA00004167"/>
    </source>
</evidence>
<dbReference type="PROSITE" id="PS00108">
    <property type="entry name" value="PROTEIN_KINASE_ST"/>
    <property type="match status" value="1"/>
</dbReference>
<dbReference type="InterPro" id="IPR052059">
    <property type="entry name" value="CR_Ser/Thr_kinase"/>
</dbReference>
<dbReference type="SUPFAM" id="SSF56112">
    <property type="entry name" value="Protein kinase-like (PK-like)"/>
    <property type="match status" value="1"/>
</dbReference>
<evidence type="ECO:0000313" key="16">
    <source>
        <dbReference type="EMBL" id="SPC81319.1"/>
    </source>
</evidence>
<keyword evidence="3" id="KW-0597">Phosphoprotein</keyword>
<dbReference type="AlphaFoldDB" id="A0A2N9F398"/>